<dbReference type="Proteomes" id="UP000016943">
    <property type="component" value="Chromosome"/>
</dbReference>
<dbReference type="InterPro" id="IPR004869">
    <property type="entry name" value="MMPL_dom"/>
</dbReference>
<proteinExistence type="predicted"/>
<dbReference type="AlphaFoldDB" id="U3GWD5"/>
<keyword evidence="3 6" id="KW-0812">Transmembrane</keyword>
<feature type="transmembrane region" description="Helical" evidence="6">
    <location>
        <begin position="309"/>
        <end position="337"/>
    </location>
</feature>
<dbReference type="PANTHER" id="PTHR33406:SF13">
    <property type="entry name" value="MEMBRANE PROTEIN YDFJ"/>
    <property type="match status" value="1"/>
</dbReference>
<feature type="transmembrane region" description="Helical" evidence="6">
    <location>
        <begin position="269"/>
        <end position="288"/>
    </location>
</feature>
<keyword evidence="2" id="KW-1003">Cell membrane</keyword>
<dbReference type="Pfam" id="PF03176">
    <property type="entry name" value="MMPL"/>
    <property type="match status" value="2"/>
</dbReference>
<protein>
    <recommendedName>
        <fullName evidence="7">SSD domain-containing protein</fullName>
    </recommendedName>
</protein>
<gene>
    <name evidence="8" type="ORF">CARG_00420</name>
</gene>
<dbReference type="STRING" id="1348662.CARG_00420"/>
<dbReference type="PROSITE" id="PS50156">
    <property type="entry name" value="SSD"/>
    <property type="match status" value="1"/>
</dbReference>
<dbReference type="EMBL" id="CP006365">
    <property type="protein sequence ID" value="AGU14286.1"/>
    <property type="molecule type" value="Genomic_DNA"/>
</dbReference>
<keyword evidence="4 6" id="KW-1133">Transmembrane helix</keyword>
<feature type="transmembrane region" description="Helical" evidence="6">
    <location>
        <begin position="630"/>
        <end position="651"/>
    </location>
</feature>
<organism evidence="8 9">
    <name type="scientific">Corynebacterium argentoratense DSM 44202</name>
    <dbReference type="NCBI Taxonomy" id="1348662"/>
    <lineage>
        <taxon>Bacteria</taxon>
        <taxon>Bacillati</taxon>
        <taxon>Actinomycetota</taxon>
        <taxon>Actinomycetes</taxon>
        <taxon>Mycobacteriales</taxon>
        <taxon>Corynebacteriaceae</taxon>
        <taxon>Corynebacterium</taxon>
    </lineage>
</organism>
<evidence type="ECO:0000256" key="4">
    <source>
        <dbReference type="ARBA" id="ARBA00022989"/>
    </source>
</evidence>
<evidence type="ECO:0000256" key="1">
    <source>
        <dbReference type="ARBA" id="ARBA00004651"/>
    </source>
</evidence>
<feature type="transmembrane region" description="Helical" evidence="6">
    <location>
        <begin position="738"/>
        <end position="761"/>
    </location>
</feature>
<feature type="transmembrane region" description="Helical" evidence="6">
    <location>
        <begin position="604"/>
        <end position="623"/>
    </location>
</feature>
<feature type="domain" description="SSD" evidence="7">
    <location>
        <begin position="218"/>
        <end position="366"/>
    </location>
</feature>
<name>U3GWD5_9CORY</name>
<keyword evidence="9" id="KW-1185">Reference proteome</keyword>
<feature type="transmembrane region" description="Helical" evidence="6">
    <location>
        <begin position="343"/>
        <end position="366"/>
    </location>
</feature>
<reference evidence="8 9" key="1">
    <citation type="journal article" date="2013" name="Genome Announc.">
        <title>Whole-Genome Sequence of the Clinical Strain Corynebacterium argentoratense DSM 44202, Isolated from a Human Throat Specimen.</title>
        <authorList>
            <person name="Bomholt C."/>
            <person name="Glaub A."/>
            <person name="Gravermann K."/>
            <person name="Albersmeier A."/>
            <person name="Brinkrolf K."/>
            <person name="Ruckert C."/>
            <person name="Tauch A."/>
        </authorList>
    </citation>
    <scope>NUCLEOTIDE SEQUENCE [LARGE SCALE GENOMIC DNA]</scope>
    <source>
        <strain evidence="8">DSM 44202</strain>
    </source>
</reference>
<dbReference type="GeneID" id="78248971"/>
<feature type="transmembrane region" description="Helical" evidence="6">
    <location>
        <begin position="710"/>
        <end position="732"/>
    </location>
</feature>
<evidence type="ECO:0000313" key="9">
    <source>
        <dbReference type="Proteomes" id="UP000016943"/>
    </source>
</evidence>
<dbReference type="InterPro" id="IPR000731">
    <property type="entry name" value="SSD"/>
</dbReference>
<feature type="transmembrane region" description="Helical" evidence="6">
    <location>
        <begin position="430"/>
        <end position="450"/>
    </location>
</feature>
<dbReference type="eggNOG" id="COG2409">
    <property type="taxonomic scope" value="Bacteria"/>
</dbReference>
<feature type="transmembrane region" description="Helical" evidence="6">
    <location>
        <begin position="216"/>
        <end position="236"/>
    </location>
</feature>
<sequence length="790" mass="82932">MGRFLYALGRWSFRNRWIVVVTWLVAAIALGGSSAALNKGFNDVFEIPGTPSEAAAASLMKNFPDQPNPLEAAGVTVVFAAPEGHTLSEQPYAGAVESVVQQLDATVPGIIDRQRFGNPLTLDGQLREMVLEQSVGAGLPEETARKDANNISLISQDGRIAYTSFALDVRAPADVTDEQRATITAAMDTGREQGLQVEAGGAGFGDPLVIKTTSEAIGMAAALLVLLATFGSALAAGIPLVTALLGIGLGTTGILLATHWVPLNNTTPTLAVMLGLAVGIDYALFILSRYRSELRDPQQTREQAAARSVATAGSAVVFAGLTVIIALVALAIVNIPFLSYMGFAAAFTVAAAVLVALTLVPALLSLSGRRLFSRTRSEALRAGASSSDLQEDDDVASVAAEGSAASSLKKGREQLSTRFFRRWIRVVTKFPAITIALVILGLGALTGPALDLQLSLPNDTLSNRDTTQRKSADLLAEGFGEGINAPFLVVVDAHDVDVDVPVLSGIAQGDRAKAIGAAYAYTVQQLSVNPGVKHVQIVGASADGSAAQMLLTPRTGPSDPKTTALLGALRSQDAAIESATGVDVGITGLAPIQQDVTTRLYNALPTYLAVVVGLALVLLLIMFRSIAVPVMASVGFLLSVGAAFGATVLVWQKGLWGLVNTPGPLISFMPIFLIGVTFGLAMDYQVFLVTRMREHFERDGDADAAVEEGFITGAPVVTAAALIMIAVFVAFIDQPLPFIKIFGFALGAGVLFDAFFVRMAFIPAAMTLLGRGTWWLPKPLDRVLPRVDID</sequence>
<dbReference type="PANTHER" id="PTHR33406">
    <property type="entry name" value="MEMBRANE PROTEIN MJ1562-RELATED"/>
    <property type="match status" value="1"/>
</dbReference>
<evidence type="ECO:0000259" key="7">
    <source>
        <dbReference type="PROSITE" id="PS50156"/>
    </source>
</evidence>
<evidence type="ECO:0000256" key="2">
    <source>
        <dbReference type="ARBA" id="ARBA00022475"/>
    </source>
</evidence>
<evidence type="ECO:0000256" key="5">
    <source>
        <dbReference type="ARBA" id="ARBA00023136"/>
    </source>
</evidence>
<dbReference type="PATRIC" id="fig|1348662.3.peg.77"/>
<feature type="transmembrane region" description="Helical" evidence="6">
    <location>
        <begin position="671"/>
        <end position="689"/>
    </location>
</feature>
<dbReference type="SUPFAM" id="SSF82866">
    <property type="entry name" value="Multidrug efflux transporter AcrB transmembrane domain"/>
    <property type="match status" value="2"/>
</dbReference>
<dbReference type="OrthoDB" id="7051771at2"/>
<evidence type="ECO:0000256" key="6">
    <source>
        <dbReference type="SAM" id="Phobius"/>
    </source>
</evidence>
<dbReference type="KEGG" id="caz:CARG_00420"/>
<dbReference type="GO" id="GO:0005886">
    <property type="term" value="C:plasma membrane"/>
    <property type="evidence" value="ECO:0007669"/>
    <property type="project" value="UniProtKB-SubCell"/>
</dbReference>
<keyword evidence="5 6" id="KW-0472">Membrane</keyword>
<accession>U3GWD5</accession>
<dbReference type="RefSeq" id="WP_020975407.1">
    <property type="nucleotide sequence ID" value="NC_022198.1"/>
</dbReference>
<dbReference type="HOGENOM" id="CLU_005108_1_0_11"/>
<comment type="subcellular location">
    <subcellularLocation>
        <location evidence="1">Cell membrane</location>
        <topology evidence="1">Multi-pass membrane protein</topology>
    </subcellularLocation>
</comment>
<dbReference type="InterPro" id="IPR050545">
    <property type="entry name" value="Mycobact_MmpL"/>
</dbReference>
<feature type="transmembrane region" description="Helical" evidence="6">
    <location>
        <begin position="243"/>
        <end position="263"/>
    </location>
</feature>
<evidence type="ECO:0000313" key="8">
    <source>
        <dbReference type="EMBL" id="AGU14286.1"/>
    </source>
</evidence>
<dbReference type="Gene3D" id="1.20.1640.10">
    <property type="entry name" value="Multidrug efflux transporter AcrB transmembrane domain"/>
    <property type="match status" value="2"/>
</dbReference>
<evidence type="ECO:0000256" key="3">
    <source>
        <dbReference type="ARBA" id="ARBA00022692"/>
    </source>
</evidence>